<feature type="chain" id="PRO_5009887517" description="Hydrophobic surface binding protein A" evidence="1">
    <location>
        <begin position="19"/>
        <end position="175"/>
    </location>
</feature>
<dbReference type="Pfam" id="PF12296">
    <property type="entry name" value="HsbA"/>
    <property type="match status" value="1"/>
</dbReference>
<dbReference type="GeneID" id="34610696"/>
<reference evidence="3" key="1">
    <citation type="journal article" date="2017" name="Genome Biol.">
        <title>Comparative genomics reveals high biological diversity and specific adaptations in the industrially and medically important fungal genus Aspergillus.</title>
        <authorList>
            <person name="de Vries R.P."/>
            <person name="Riley R."/>
            <person name="Wiebenga A."/>
            <person name="Aguilar-Osorio G."/>
            <person name="Amillis S."/>
            <person name="Uchima C.A."/>
            <person name="Anderluh G."/>
            <person name="Asadollahi M."/>
            <person name="Askin M."/>
            <person name="Barry K."/>
            <person name="Battaglia E."/>
            <person name="Bayram O."/>
            <person name="Benocci T."/>
            <person name="Braus-Stromeyer S.A."/>
            <person name="Caldana C."/>
            <person name="Canovas D."/>
            <person name="Cerqueira G.C."/>
            <person name="Chen F."/>
            <person name="Chen W."/>
            <person name="Choi C."/>
            <person name="Clum A."/>
            <person name="Dos Santos R.A."/>
            <person name="Damasio A.R."/>
            <person name="Diallinas G."/>
            <person name="Emri T."/>
            <person name="Fekete E."/>
            <person name="Flipphi M."/>
            <person name="Freyberg S."/>
            <person name="Gallo A."/>
            <person name="Gournas C."/>
            <person name="Habgood R."/>
            <person name="Hainaut M."/>
            <person name="Harispe M.L."/>
            <person name="Henrissat B."/>
            <person name="Hilden K.S."/>
            <person name="Hope R."/>
            <person name="Hossain A."/>
            <person name="Karabika E."/>
            <person name="Karaffa L."/>
            <person name="Karanyi Z."/>
            <person name="Krasevec N."/>
            <person name="Kuo A."/>
            <person name="Kusch H."/>
            <person name="LaButti K."/>
            <person name="Lagendijk E.L."/>
            <person name="Lapidus A."/>
            <person name="Levasseur A."/>
            <person name="Lindquist E."/>
            <person name="Lipzen A."/>
            <person name="Logrieco A.F."/>
            <person name="MacCabe A."/>
            <person name="Maekelae M.R."/>
            <person name="Malavazi I."/>
            <person name="Melin P."/>
            <person name="Meyer V."/>
            <person name="Mielnichuk N."/>
            <person name="Miskei M."/>
            <person name="Molnar A.P."/>
            <person name="Mule G."/>
            <person name="Ngan C.Y."/>
            <person name="Orejas M."/>
            <person name="Orosz E."/>
            <person name="Ouedraogo J.P."/>
            <person name="Overkamp K.M."/>
            <person name="Park H.-S."/>
            <person name="Perrone G."/>
            <person name="Piumi F."/>
            <person name="Punt P.J."/>
            <person name="Ram A.F."/>
            <person name="Ramon A."/>
            <person name="Rauscher S."/>
            <person name="Record E."/>
            <person name="Riano-Pachon D.M."/>
            <person name="Robert V."/>
            <person name="Roehrig J."/>
            <person name="Ruller R."/>
            <person name="Salamov A."/>
            <person name="Salih N.S."/>
            <person name="Samson R.A."/>
            <person name="Sandor E."/>
            <person name="Sanguinetti M."/>
            <person name="Schuetze T."/>
            <person name="Sepcic K."/>
            <person name="Shelest E."/>
            <person name="Sherlock G."/>
            <person name="Sophianopoulou V."/>
            <person name="Squina F.M."/>
            <person name="Sun H."/>
            <person name="Susca A."/>
            <person name="Todd R.B."/>
            <person name="Tsang A."/>
            <person name="Unkles S.E."/>
            <person name="van de Wiele N."/>
            <person name="van Rossen-Uffink D."/>
            <person name="Oliveira J.V."/>
            <person name="Vesth T.C."/>
            <person name="Visser J."/>
            <person name="Yu J.-H."/>
            <person name="Zhou M."/>
            <person name="Andersen M.R."/>
            <person name="Archer D.B."/>
            <person name="Baker S.E."/>
            <person name="Benoit I."/>
            <person name="Brakhage A.A."/>
            <person name="Braus G.H."/>
            <person name="Fischer R."/>
            <person name="Frisvad J.C."/>
            <person name="Goldman G.H."/>
            <person name="Houbraken J."/>
            <person name="Oakley B."/>
            <person name="Pocsi I."/>
            <person name="Scazzocchio C."/>
            <person name="Seiboth B."/>
            <person name="vanKuyk P.A."/>
            <person name="Wortman J."/>
            <person name="Dyer P.S."/>
            <person name="Grigoriev I.V."/>
        </authorList>
    </citation>
    <scope>NUCLEOTIDE SEQUENCE [LARGE SCALE GENOMIC DNA]</scope>
    <source>
        <strain evidence="3">CBS 506.65</strain>
    </source>
</reference>
<evidence type="ECO:0008006" key="4">
    <source>
        <dbReference type="Google" id="ProtNLM"/>
    </source>
</evidence>
<dbReference type="AlphaFoldDB" id="A0A1L9S5U9"/>
<dbReference type="Gene3D" id="1.20.1280.140">
    <property type="match status" value="1"/>
</dbReference>
<dbReference type="Proteomes" id="UP000184188">
    <property type="component" value="Unassembled WGS sequence"/>
</dbReference>
<evidence type="ECO:0000313" key="3">
    <source>
        <dbReference type="Proteomes" id="UP000184188"/>
    </source>
</evidence>
<keyword evidence="3" id="KW-1185">Reference proteome</keyword>
<protein>
    <recommendedName>
        <fullName evidence="4">Hydrophobic surface binding protein A</fullName>
    </recommendedName>
</protein>
<dbReference type="InterPro" id="IPR021054">
    <property type="entry name" value="Cell_wall_mannoprotein_1"/>
</dbReference>
<name>A0A1L9S5U9_9EURO</name>
<organism evidence="2 3">
    <name type="scientific">Penicilliopsis zonata CBS 506.65</name>
    <dbReference type="NCBI Taxonomy" id="1073090"/>
    <lineage>
        <taxon>Eukaryota</taxon>
        <taxon>Fungi</taxon>
        <taxon>Dikarya</taxon>
        <taxon>Ascomycota</taxon>
        <taxon>Pezizomycotina</taxon>
        <taxon>Eurotiomycetes</taxon>
        <taxon>Eurotiomycetidae</taxon>
        <taxon>Eurotiales</taxon>
        <taxon>Aspergillaceae</taxon>
        <taxon>Penicilliopsis</taxon>
    </lineage>
</organism>
<evidence type="ECO:0000313" key="2">
    <source>
        <dbReference type="EMBL" id="OJJ42527.1"/>
    </source>
</evidence>
<dbReference type="VEuPathDB" id="FungiDB:ASPZODRAFT_137167"/>
<evidence type="ECO:0000256" key="1">
    <source>
        <dbReference type="SAM" id="SignalP"/>
    </source>
</evidence>
<dbReference type="PANTHER" id="PTHR38123:SF1">
    <property type="entry name" value="HYDROPHOBIC SURFACE BINDING PROTEIN"/>
    <property type="match status" value="1"/>
</dbReference>
<gene>
    <name evidence="2" type="ORF">ASPZODRAFT_137167</name>
</gene>
<dbReference type="EMBL" id="KV878358">
    <property type="protein sequence ID" value="OJJ42527.1"/>
    <property type="molecule type" value="Genomic_DNA"/>
</dbReference>
<dbReference type="GO" id="GO:0005576">
    <property type="term" value="C:extracellular region"/>
    <property type="evidence" value="ECO:0007669"/>
    <property type="project" value="TreeGrafter"/>
</dbReference>
<dbReference type="PANTHER" id="PTHR38123">
    <property type="entry name" value="CELL WALL SERINE-THREONINE-RICH GALACTOMANNOPROTEIN MP1 (AFU_ORTHOLOGUE AFUA_4G03240)"/>
    <property type="match status" value="1"/>
</dbReference>
<dbReference type="RefSeq" id="XP_022577037.1">
    <property type="nucleotide sequence ID" value="XM_022724231.1"/>
</dbReference>
<dbReference type="OrthoDB" id="3485059at2759"/>
<keyword evidence="1" id="KW-0732">Signal</keyword>
<accession>A0A1L9S5U9</accession>
<proteinExistence type="predicted"/>
<sequence>MIAKSLVAALLAVSLASASPIARRDAATVLSDLETVLSDTEALESSVSSWTGSLLAGLEILVEYDDLKSALDTAITDAAATSTLSDADSSSITSEIETLGPVIIATLDAITDKESDAADDGVASDLLSSIETLQTKTSTLAADLEAIATTTDAETIASVLSSVDAAFSSAIAAYS</sequence>
<feature type="signal peptide" evidence="1">
    <location>
        <begin position="1"/>
        <end position="18"/>
    </location>
</feature>